<evidence type="ECO:0000259" key="4">
    <source>
        <dbReference type="PROSITE" id="PS50902"/>
    </source>
</evidence>
<evidence type="ECO:0000256" key="3">
    <source>
        <dbReference type="ARBA" id="ARBA00023014"/>
    </source>
</evidence>
<keyword evidence="2" id="KW-0408">Iron</keyword>
<evidence type="ECO:0000313" key="9">
    <source>
        <dbReference type="Proteomes" id="UP000440614"/>
    </source>
</evidence>
<keyword evidence="1" id="KW-0479">Metal-binding</keyword>
<keyword evidence="3" id="KW-0411">Iron-sulfur</keyword>
<dbReference type="PROSITE" id="PS51379">
    <property type="entry name" value="4FE4S_FER_2"/>
    <property type="match status" value="2"/>
</dbReference>
<gene>
    <name evidence="7" type="ORF">GAN91_27035</name>
    <name evidence="6" type="ORF">GAO51_19170</name>
</gene>
<accession>A0A0P0FC77</accession>
<dbReference type="EMBL" id="WCRY01000054">
    <property type="protein sequence ID" value="KAB4469757.1"/>
    <property type="molecule type" value="Genomic_DNA"/>
</dbReference>
<dbReference type="GO" id="GO:0051536">
    <property type="term" value="F:iron-sulfur cluster binding"/>
    <property type="evidence" value="ECO:0007669"/>
    <property type="project" value="UniProtKB-KW"/>
</dbReference>
<dbReference type="AlphaFoldDB" id="A0A0P0FC77"/>
<protein>
    <submittedName>
        <fullName evidence="6">4Fe-4S dicluster domain-containing protein</fullName>
    </submittedName>
</protein>
<dbReference type="Proteomes" id="UP000440614">
    <property type="component" value="Unassembled WGS sequence"/>
</dbReference>
<evidence type="ECO:0000313" key="8">
    <source>
        <dbReference type="Proteomes" id="UP000436858"/>
    </source>
</evidence>
<dbReference type="GO" id="GO:0010181">
    <property type="term" value="F:FMN binding"/>
    <property type="evidence" value="ECO:0007669"/>
    <property type="project" value="InterPro"/>
</dbReference>
<sequence length="319" mass="35498">MYVLNRRMFQRGKDNKYFWFHEQSNTFFSVKTYLCCIKENSMTVNEARLIYFSPTHTSKQVAEAIVHGTGIKNVISINLTLQTVEETVIPTSALAVIVVPVYGGHVAPLAMERLESIRGLDTPAVLVVVYGNRAYEKALMELDAFAIPHGLKVIAGATFIGEHSYSTDKCPIADGRPNESDLDYAEDFGKKIMEKIQAAAGSDTLYQVDVRAIKRPSQPFFPLFRFLRKVVKLRKSGTPLPRTPWIEDESLCTHCGICAARCPAGAITKGDELNTNAEKCIKCCACVKACANKARKYDTPFASLLSECFKKQKLPQTIL</sequence>
<name>A0A0P0FC77_BACT4</name>
<evidence type="ECO:0000259" key="5">
    <source>
        <dbReference type="PROSITE" id="PS51379"/>
    </source>
</evidence>
<organism evidence="6 9">
    <name type="scientific">Bacteroides thetaiotaomicron</name>
    <dbReference type="NCBI Taxonomy" id="818"/>
    <lineage>
        <taxon>Bacteria</taxon>
        <taxon>Pseudomonadati</taxon>
        <taxon>Bacteroidota</taxon>
        <taxon>Bacteroidia</taxon>
        <taxon>Bacteroidales</taxon>
        <taxon>Bacteroidaceae</taxon>
        <taxon>Bacteroides</taxon>
    </lineage>
</organism>
<dbReference type="InterPro" id="IPR029039">
    <property type="entry name" value="Flavoprotein-like_sf"/>
</dbReference>
<dbReference type="InterPro" id="IPR017896">
    <property type="entry name" value="4Fe4S_Fe-S-bd"/>
</dbReference>
<dbReference type="PROSITE" id="PS00198">
    <property type="entry name" value="4FE4S_FER_1"/>
    <property type="match status" value="1"/>
</dbReference>
<dbReference type="SUPFAM" id="SSF54862">
    <property type="entry name" value="4Fe-4S ferredoxins"/>
    <property type="match status" value="1"/>
</dbReference>
<proteinExistence type="predicted"/>
<reference evidence="8 9" key="1">
    <citation type="journal article" date="2019" name="Nat. Med.">
        <title>A library of human gut bacterial isolates paired with longitudinal multiomics data enables mechanistic microbiome research.</title>
        <authorList>
            <person name="Poyet M."/>
            <person name="Groussin M."/>
            <person name="Gibbons S.M."/>
            <person name="Avila-Pacheco J."/>
            <person name="Jiang X."/>
            <person name="Kearney S.M."/>
            <person name="Perrotta A.R."/>
            <person name="Berdy B."/>
            <person name="Zhao S."/>
            <person name="Lieberman T.D."/>
            <person name="Swanson P.K."/>
            <person name="Smith M."/>
            <person name="Roesemann S."/>
            <person name="Alexander J.E."/>
            <person name="Rich S.A."/>
            <person name="Livny J."/>
            <person name="Vlamakis H."/>
            <person name="Clish C."/>
            <person name="Bullock K."/>
            <person name="Deik A."/>
            <person name="Scott J."/>
            <person name="Pierce K.A."/>
            <person name="Xavier R.J."/>
            <person name="Alm E.J."/>
        </authorList>
    </citation>
    <scope>NUCLEOTIDE SEQUENCE [LARGE SCALE GENOMIC DNA]</scope>
    <source>
        <strain evidence="7 8">BIOML-A162</strain>
        <strain evidence="6 9">BIOML-A188</strain>
    </source>
</reference>
<dbReference type="InterPro" id="IPR008254">
    <property type="entry name" value="Flavodoxin/NO_synth"/>
</dbReference>
<feature type="domain" description="4Fe-4S ferredoxin-type" evidence="5">
    <location>
        <begin position="242"/>
        <end position="272"/>
    </location>
</feature>
<feature type="domain" description="4Fe-4S ferredoxin-type" evidence="5">
    <location>
        <begin position="276"/>
        <end position="300"/>
    </location>
</feature>
<dbReference type="Gene3D" id="3.40.50.360">
    <property type="match status" value="1"/>
</dbReference>
<dbReference type="EMBL" id="WCSY01000020">
    <property type="protein sequence ID" value="KAB4308798.1"/>
    <property type="molecule type" value="Genomic_DNA"/>
</dbReference>
<comment type="caution">
    <text evidence="6">The sequence shown here is derived from an EMBL/GenBank/DDBJ whole genome shotgun (WGS) entry which is preliminary data.</text>
</comment>
<dbReference type="KEGG" id="btho:Btheta7330_01466"/>
<dbReference type="PROSITE" id="PS50902">
    <property type="entry name" value="FLAVODOXIN_LIKE"/>
    <property type="match status" value="1"/>
</dbReference>
<evidence type="ECO:0000313" key="7">
    <source>
        <dbReference type="EMBL" id="KAB4469757.1"/>
    </source>
</evidence>
<dbReference type="GO" id="GO:0046872">
    <property type="term" value="F:metal ion binding"/>
    <property type="evidence" value="ECO:0007669"/>
    <property type="project" value="UniProtKB-KW"/>
</dbReference>
<evidence type="ECO:0000256" key="2">
    <source>
        <dbReference type="ARBA" id="ARBA00023004"/>
    </source>
</evidence>
<dbReference type="Pfam" id="PF13237">
    <property type="entry name" value="Fer4_10"/>
    <property type="match status" value="1"/>
</dbReference>
<dbReference type="SUPFAM" id="SSF52218">
    <property type="entry name" value="Flavoproteins"/>
    <property type="match status" value="1"/>
</dbReference>
<evidence type="ECO:0000313" key="6">
    <source>
        <dbReference type="EMBL" id="KAB4308798.1"/>
    </source>
</evidence>
<feature type="domain" description="Flavodoxin-like" evidence="4">
    <location>
        <begin position="47"/>
        <end position="193"/>
    </location>
</feature>
<dbReference type="Proteomes" id="UP000436858">
    <property type="component" value="Unassembled WGS sequence"/>
</dbReference>
<dbReference type="OMA" id="KCISCMR"/>
<dbReference type="InterPro" id="IPR017900">
    <property type="entry name" value="4Fe4S_Fe_S_CS"/>
</dbReference>
<evidence type="ECO:0000256" key="1">
    <source>
        <dbReference type="ARBA" id="ARBA00022723"/>
    </source>
</evidence>
<dbReference type="Gene3D" id="3.30.70.20">
    <property type="match status" value="1"/>
</dbReference>